<evidence type="ECO:0008006" key="3">
    <source>
        <dbReference type="Google" id="ProtNLM"/>
    </source>
</evidence>
<proteinExistence type="predicted"/>
<comment type="caution">
    <text evidence="1">The sequence shown here is derived from an EMBL/GenBank/DDBJ whole genome shotgun (WGS) entry which is preliminary data.</text>
</comment>
<dbReference type="InterPro" id="IPR003789">
    <property type="entry name" value="Asn/Gln_tRNA_amidoTrase-B-like"/>
</dbReference>
<dbReference type="Gene3D" id="1.10.10.410">
    <property type="match status" value="1"/>
</dbReference>
<dbReference type="Proteomes" id="UP000176631">
    <property type="component" value="Unassembled WGS sequence"/>
</dbReference>
<gene>
    <name evidence="1" type="ORF">A2172_02205</name>
</gene>
<dbReference type="EMBL" id="MHCP01000028">
    <property type="protein sequence ID" value="OGY23169.1"/>
    <property type="molecule type" value="Genomic_DNA"/>
</dbReference>
<dbReference type="InterPro" id="IPR023168">
    <property type="entry name" value="GatB_Yqey_C_2"/>
</dbReference>
<dbReference type="Gene3D" id="1.10.1510.10">
    <property type="entry name" value="Uncharacterised protein YqeY/AIM41 PF09424, N-terminal domain"/>
    <property type="match status" value="1"/>
</dbReference>
<dbReference type="SUPFAM" id="SSF89095">
    <property type="entry name" value="GatB/YqeY motif"/>
    <property type="match status" value="1"/>
</dbReference>
<dbReference type="InterPro" id="IPR042184">
    <property type="entry name" value="YqeY/Aim41_N"/>
</dbReference>
<dbReference type="GO" id="GO:0016884">
    <property type="term" value="F:carbon-nitrogen ligase activity, with glutamine as amido-N-donor"/>
    <property type="evidence" value="ECO:0007669"/>
    <property type="project" value="InterPro"/>
</dbReference>
<evidence type="ECO:0000313" key="1">
    <source>
        <dbReference type="EMBL" id="OGY23169.1"/>
    </source>
</evidence>
<dbReference type="STRING" id="1802593.A2172_02205"/>
<dbReference type="AlphaFoldDB" id="A0A1G1W683"/>
<dbReference type="PANTHER" id="PTHR28055">
    <property type="entry name" value="ALTERED INHERITANCE OF MITOCHONDRIA PROTEIN 41, MITOCHONDRIAL"/>
    <property type="match status" value="1"/>
</dbReference>
<name>A0A1G1W683_9BACT</name>
<evidence type="ECO:0000313" key="2">
    <source>
        <dbReference type="Proteomes" id="UP000176631"/>
    </source>
</evidence>
<protein>
    <recommendedName>
        <fullName evidence="3">Glutamyl-tRNA amidotransferase</fullName>
    </recommendedName>
</protein>
<organism evidence="1 2">
    <name type="scientific">Candidatus Woykebacteria bacterium RBG_13_40_15</name>
    <dbReference type="NCBI Taxonomy" id="1802593"/>
    <lineage>
        <taxon>Bacteria</taxon>
        <taxon>Candidatus Woykeibacteriota</taxon>
    </lineage>
</organism>
<reference evidence="1 2" key="1">
    <citation type="journal article" date="2016" name="Nat. Commun.">
        <title>Thousands of microbial genomes shed light on interconnected biogeochemical processes in an aquifer system.</title>
        <authorList>
            <person name="Anantharaman K."/>
            <person name="Brown C.T."/>
            <person name="Hug L.A."/>
            <person name="Sharon I."/>
            <person name="Castelle C.J."/>
            <person name="Probst A.J."/>
            <person name="Thomas B.C."/>
            <person name="Singh A."/>
            <person name="Wilkins M.J."/>
            <person name="Karaoz U."/>
            <person name="Brodie E.L."/>
            <person name="Williams K.H."/>
            <person name="Hubbard S.S."/>
            <person name="Banfield J.F."/>
        </authorList>
    </citation>
    <scope>NUCLEOTIDE SEQUENCE [LARGE SCALE GENOMIC DNA]</scope>
</reference>
<dbReference type="PANTHER" id="PTHR28055:SF1">
    <property type="entry name" value="ALTERED INHERITANCE OF MITOCHONDRIA PROTEIN 41, MITOCHONDRIAL"/>
    <property type="match status" value="1"/>
</dbReference>
<sequence length="148" mass="16282">MLEKIQKNLIEAQKAKDELKVSTLRLLLGAIKNFAIAKESASYNPSDEEILGVIQKEIKQRKESIESYKAGGRQELADKESKELEILQGYLPEQMGEEEIRKLVDSAVAETSASSMQDMGKVMGVLSPKLKGKADMGLVSGVVKEKLS</sequence>
<dbReference type="Pfam" id="PF09424">
    <property type="entry name" value="YqeY"/>
    <property type="match status" value="1"/>
</dbReference>
<dbReference type="InterPro" id="IPR019004">
    <property type="entry name" value="YqeY/Aim41"/>
</dbReference>
<accession>A0A1G1W683</accession>